<protein>
    <submittedName>
        <fullName evidence="1">Uncharacterized protein</fullName>
    </submittedName>
</protein>
<organism evidence="1">
    <name type="scientific">marine sediment metagenome</name>
    <dbReference type="NCBI Taxonomy" id="412755"/>
    <lineage>
        <taxon>unclassified sequences</taxon>
        <taxon>metagenomes</taxon>
        <taxon>ecological metagenomes</taxon>
    </lineage>
</organism>
<gene>
    <name evidence="1" type="ORF">LCGC14_1363790</name>
</gene>
<comment type="caution">
    <text evidence="1">The sequence shown here is derived from an EMBL/GenBank/DDBJ whole genome shotgun (WGS) entry which is preliminary data.</text>
</comment>
<reference evidence="1" key="1">
    <citation type="journal article" date="2015" name="Nature">
        <title>Complex archaea that bridge the gap between prokaryotes and eukaryotes.</title>
        <authorList>
            <person name="Spang A."/>
            <person name="Saw J.H."/>
            <person name="Jorgensen S.L."/>
            <person name="Zaremba-Niedzwiedzka K."/>
            <person name="Martijn J."/>
            <person name="Lind A.E."/>
            <person name="van Eijk R."/>
            <person name="Schleper C."/>
            <person name="Guy L."/>
            <person name="Ettema T.J."/>
        </authorList>
    </citation>
    <scope>NUCLEOTIDE SEQUENCE</scope>
</reference>
<dbReference type="AlphaFoldDB" id="A0A0F9N9G7"/>
<sequence length="68" mass="7900">MESIKVDSQEYKDRFAARLVEKGYGKEIAWDIMIAWEEATEEGAGVESDPEYDADECFTYWKEHGPTF</sequence>
<evidence type="ECO:0000313" key="1">
    <source>
        <dbReference type="EMBL" id="KKM78062.1"/>
    </source>
</evidence>
<dbReference type="EMBL" id="LAZR01008550">
    <property type="protein sequence ID" value="KKM78062.1"/>
    <property type="molecule type" value="Genomic_DNA"/>
</dbReference>
<accession>A0A0F9N9G7</accession>
<proteinExistence type="predicted"/>
<name>A0A0F9N9G7_9ZZZZ</name>